<dbReference type="AlphaFoldDB" id="A0AAD5UDS4"/>
<protein>
    <submittedName>
        <fullName evidence="2">Uncharacterized protein</fullName>
    </submittedName>
</protein>
<comment type="caution">
    <text evidence="2">The sequence shown here is derived from an EMBL/GenBank/DDBJ whole genome shotgun (WGS) entry which is preliminary data.</text>
</comment>
<gene>
    <name evidence="2" type="ORF">HK103_006328</name>
</gene>
<sequence>MHQFFPPNENEIVKLELQIKALESILDEYSKQEPPLLLRWRSKVYQLMVTHKFEILEKDKEINRLNELLDRCNEEKKEKNVEIQDLKNQILYKDSLVLDLNSQINQLQKDNSIKEQEAKNFEYVKQEKTLLELEVVQLQKDRKTLLNQLLNTEQPLKELEKQDACETGLVDRIKESSLTETKESGVKQEPIDKLKTDNIKDSQVKKLEKDKLEALDQLSELLLKIV</sequence>
<reference evidence="2" key="1">
    <citation type="submission" date="2020-05" db="EMBL/GenBank/DDBJ databases">
        <title>Phylogenomic resolution of chytrid fungi.</title>
        <authorList>
            <person name="Stajich J.E."/>
            <person name="Amses K."/>
            <person name="Simmons R."/>
            <person name="Seto K."/>
            <person name="Myers J."/>
            <person name="Bonds A."/>
            <person name="Quandt C.A."/>
            <person name="Barry K."/>
            <person name="Liu P."/>
            <person name="Grigoriev I."/>
            <person name="Longcore J.E."/>
            <person name="James T.Y."/>
        </authorList>
    </citation>
    <scope>NUCLEOTIDE SEQUENCE</scope>
    <source>
        <strain evidence="2">PLAUS21</strain>
    </source>
</reference>
<organism evidence="2 3">
    <name type="scientific">Boothiomyces macroporosus</name>
    <dbReference type="NCBI Taxonomy" id="261099"/>
    <lineage>
        <taxon>Eukaryota</taxon>
        <taxon>Fungi</taxon>
        <taxon>Fungi incertae sedis</taxon>
        <taxon>Chytridiomycota</taxon>
        <taxon>Chytridiomycota incertae sedis</taxon>
        <taxon>Chytridiomycetes</taxon>
        <taxon>Rhizophydiales</taxon>
        <taxon>Terramycetaceae</taxon>
        <taxon>Boothiomyces</taxon>
    </lineage>
</organism>
<name>A0AAD5UDS4_9FUNG</name>
<dbReference type="Proteomes" id="UP001210925">
    <property type="component" value="Unassembled WGS sequence"/>
</dbReference>
<evidence type="ECO:0000256" key="1">
    <source>
        <dbReference type="SAM" id="Coils"/>
    </source>
</evidence>
<feature type="coiled-coil region" evidence="1">
    <location>
        <begin position="12"/>
        <end position="148"/>
    </location>
</feature>
<evidence type="ECO:0000313" key="2">
    <source>
        <dbReference type="EMBL" id="KAJ3255305.1"/>
    </source>
</evidence>
<keyword evidence="1" id="KW-0175">Coiled coil</keyword>
<proteinExistence type="predicted"/>
<evidence type="ECO:0000313" key="3">
    <source>
        <dbReference type="Proteomes" id="UP001210925"/>
    </source>
</evidence>
<dbReference type="EMBL" id="JADGKB010000068">
    <property type="protein sequence ID" value="KAJ3255305.1"/>
    <property type="molecule type" value="Genomic_DNA"/>
</dbReference>
<keyword evidence="3" id="KW-1185">Reference proteome</keyword>
<accession>A0AAD5UDS4</accession>